<name>A0A450ZPC0_9GAMM</name>
<proteinExistence type="predicted"/>
<dbReference type="EMBL" id="CAADFX010000035">
    <property type="protein sequence ID" value="VFK55617.1"/>
    <property type="molecule type" value="Genomic_DNA"/>
</dbReference>
<gene>
    <name evidence="1" type="ORF">BECKTUN1418D_GA0071000_10352</name>
</gene>
<protein>
    <recommendedName>
        <fullName evidence="2">Caspase domain-containing protein</fullName>
    </recommendedName>
</protein>
<evidence type="ECO:0000313" key="1">
    <source>
        <dbReference type="EMBL" id="VFK55617.1"/>
    </source>
</evidence>
<sequence>MSQILAWAREITARHVLFLFDSCFSGSVFREKALPKEPPHITTLTAQPVCQFITAGSSKDKVPANSTFTLAFADAIRHGKGDLNGDGYVTGMELVGYTWRLRFPNTPIRRHSSVRSTGIN</sequence>
<dbReference type="AlphaFoldDB" id="A0A450ZPC0"/>
<evidence type="ECO:0008006" key="2">
    <source>
        <dbReference type="Google" id="ProtNLM"/>
    </source>
</evidence>
<reference evidence="1" key="1">
    <citation type="submission" date="2019-02" db="EMBL/GenBank/DDBJ databases">
        <authorList>
            <person name="Gruber-Vodicka R. H."/>
            <person name="Seah K. B. B."/>
        </authorList>
    </citation>
    <scope>NUCLEOTIDE SEQUENCE</scope>
    <source>
        <strain evidence="1">BECK_BY1</strain>
    </source>
</reference>
<organism evidence="1">
    <name type="scientific">Candidatus Kentrum sp. TUN</name>
    <dbReference type="NCBI Taxonomy" id="2126343"/>
    <lineage>
        <taxon>Bacteria</taxon>
        <taxon>Pseudomonadati</taxon>
        <taxon>Pseudomonadota</taxon>
        <taxon>Gammaproteobacteria</taxon>
        <taxon>Candidatus Kentrum</taxon>
    </lineage>
</organism>
<accession>A0A450ZPC0</accession>